<keyword evidence="3 8" id="KW-0812">Transmembrane</keyword>
<dbReference type="EMBL" id="JBHRXV010000011">
    <property type="protein sequence ID" value="MFC3713908.1"/>
    <property type="molecule type" value="Genomic_DNA"/>
</dbReference>
<dbReference type="NCBIfam" id="NF004499">
    <property type="entry name" value="PRK05846.1-3"/>
    <property type="match status" value="1"/>
</dbReference>
<evidence type="ECO:0000256" key="7">
    <source>
        <dbReference type="ARBA" id="ARBA00023136"/>
    </source>
</evidence>
<feature type="transmembrane region" description="Helical" evidence="9">
    <location>
        <begin position="328"/>
        <end position="351"/>
    </location>
</feature>
<dbReference type="Pfam" id="PF01059">
    <property type="entry name" value="Oxidored_q5_N"/>
    <property type="match status" value="1"/>
</dbReference>
<dbReference type="PRINTS" id="PR01437">
    <property type="entry name" value="NUOXDRDTASE4"/>
</dbReference>
<sequence length="514" mass="56549">MHFPILSLLILLPLVGGAWALLAPGDEAARANNARWTALIVTLAEFVLGVLLWLNFDTSTAAFQFVEKIDLFAPYFAWHLGVDGISMLLIALSVFLMPICILASWESIEKRVPEYMAAFLLMETLMIGVFASLDLFLFYLFFEGGLIPMYLIIGIWGGARRIYASYKFFLYTLLGSVLMLLAMLYMVNTAGTTDIRTLLAYDFDPQVQTWLWLAFFASFAVKMPMWPVHTWLPDAHVEAPTAGSVILAGVLLKLGGYGFLRFSLPMFPEASAELMWLVFGLSMVAVVYTSLVALVQDDMKKLIAYSSVAHMAFVTVGLFVFNQQGIEGAIVTMLSHGVVSGALFLCVGVVYDRLHTREIARYGGLAKNMPAYALFFMLFTMASVGLPGTSGFVGELLVFIGAYETASWVAFVMLSGIILGAAYMLYLYRRVIFGTLEKAELTSMSDLTVREIAMMVPLAAVVMWMGIYPKPFLDPLHAPVEAILARVERAAPPVQHVVAKAKAAVPAANHAEAH</sequence>
<feature type="transmembrane region" description="Helical" evidence="9">
    <location>
        <begin position="136"/>
        <end position="156"/>
    </location>
</feature>
<comment type="similarity">
    <text evidence="2">Belongs to the complex I subunit 4 family.</text>
</comment>
<evidence type="ECO:0000256" key="2">
    <source>
        <dbReference type="ARBA" id="ARBA00009025"/>
    </source>
</evidence>
<dbReference type="NCBIfam" id="NF004501">
    <property type="entry name" value="PRK05846.1-5"/>
    <property type="match status" value="1"/>
</dbReference>
<name>A0ABV7XF59_9SPHN</name>
<dbReference type="NCBIfam" id="TIGR01972">
    <property type="entry name" value="NDH_I_M"/>
    <property type="match status" value="1"/>
</dbReference>
<evidence type="ECO:0000256" key="8">
    <source>
        <dbReference type="RuleBase" id="RU000320"/>
    </source>
</evidence>
<dbReference type="RefSeq" id="WP_380862858.1">
    <property type="nucleotide sequence ID" value="NZ_JBHRXV010000011.1"/>
</dbReference>
<comment type="subcellular location">
    <subcellularLocation>
        <location evidence="1">Endomembrane system</location>
        <topology evidence="1">Multi-pass membrane protein</topology>
    </subcellularLocation>
    <subcellularLocation>
        <location evidence="8">Membrane</location>
        <topology evidence="8">Multi-pass membrane protein</topology>
    </subcellularLocation>
</comment>
<dbReference type="EC" id="1.6.5.9" evidence="12"/>
<evidence type="ECO:0000256" key="4">
    <source>
        <dbReference type="ARBA" id="ARBA00022967"/>
    </source>
</evidence>
<reference evidence="13" key="1">
    <citation type="journal article" date="2019" name="Int. J. Syst. Evol. Microbiol.">
        <title>The Global Catalogue of Microorganisms (GCM) 10K type strain sequencing project: providing services to taxonomists for standard genome sequencing and annotation.</title>
        <authorList>
            <consortium name="The Broad Institute Genomics Platform"/>
            <consortium name="The Broad Institute Genome Sequencing Center for Infectious Disease"/>
            <person name="Wu L."/>
            <person name="Ma J."/>
        </authorList>
    </citation>
    <scope>NUCLEOTIDE SEQUENCE [LARGE SCALE GENOMIC DNA]</scope>
    <source>
        <strain evidence="13">KCTC 42644</strain>
    </source>
</reference>
<keyword evidence="6" id="KW-0520">NAD</keyword>
<evidence type="ECO:0000259" key="10">
    <source>
        <dbReference type="Pfam" id="PF00361"/>
    </source>
</evidence>
<feature type="transmembrane region" description="Helical" evidence="9">
    <location>
        <begin position="168"/>
        <end position="187"/>
    </location>
</feature>
<feature type="transmembrane region" description="Helical" evidence="9">
    <location>
        <begin position="207"/>
        <end position="225"/>
    </location>
</feature>
<dbReference type="InterPro" id="IPR010227">
    <property type="entry name" value="NADH_Q_OxRdtase_chainM/4"/>
</dbReference>
<proteinExistence type="inferred from homology"/>
<dbReference type="Proteomes" id="UP001595615">
    <property type="component" value="Unassembled WGS sequence"/>
</dbReference>
<feature type="transmembrane region" description="Helical" evidence="9">
    <location>
        <begin position="84"/>
        <end position="105"/>
    </location>
</feature>
<feature type="transmembrane region" description="Helical" evidence="9">
    <location>
        <begin position="372"/>
        <end position="400"/>
    </location>
</feature>
<keyword evidence="12" id="KW-0560">Oxidoreductase</keyword>
<organism evidence="12 13">
    <name type="scientific">Sphingoaurantiacus capsulatus</name>
    <dbReference type="NCBI Taxonomy" id="1771310"/>
    <lineage>
        <taxon>Bacteria</taxon>
        <taxon>Pseudomonadati</taxon>
        <taxon>Pseudomonadota</taxon>
        <taxon>Alphaproteobacteria</taxon>
        <taxon>Sphingomonadales</taxon>
        <taxon>Sphingosinicellaceae</taxon>
        <taxon>Sphingoaurantiacus</taxon>
    </lineage>
</organism>
<comment type="caution">
    <text evidence="12">The sequence shown here is derived from an EMBL/GenBank/DDBJ whole genome shotgun (WGS) entry which is preliminary data.</text>
</comment>
<feature type="transmembrane region" description="Helical" evidence="9">
    <location>
        <begin position="274"/>
        <end position="295"/>
    </location>
</feature>
<feature type="transmembrane region" description="Helical" evidence="9">
    <location>
        <begin position="447"/>
        <end position="467"/>
    </location>
</feature>
<evidence type="ECO:0000256" key="6">
    <source>
        <dbReference type="ARBA" id="ARBA00023027"/>
    </source>
</evidence>
<feature type="domain" description="NADH:quinone oxidoreductase/Mrp antiporter transmembrane" evidence="10">
    <location>
        <begin position="132"/>
        <end position="415"/>
    </location>
</feature>
<feature type="transmembrane region" description="Helical" evidence="9">
    <location>
        <begin position="36"/>
        <end position="54"/>
    </location>
</feature>
<evidence type="ECO:0000256" key="1">
    <source>
        <dbReference type="ARBA" id="ARBA00004127"/>
    </source>
</evidence>
<feature type="transmembrane region" description="Helical" evidence="9">
    <location>
        <begin position="406"/>
        <end position="426"/>
    </location>
</feature>
<keyword evidence="4" id="KW-1278">Translocase</keyword>
<feature type="transmembrane region" description="Helical" evidence="9">
    <location>
        <begin position="302"/>
        <end position="322"/>
    </location>
</feature>
<accession>A0ABV7XF59</accession>
<dbReference type="InterPro" id="IPR001750">
    <property type="entry name" value="ND/Mrp_TM"/>
</dbReference>
<evidence type="ECO:0000259" key="11">
    <source>
        <dbReference type="Pfam" id="PF01059"/>
    </source>
</evidence>
<dbReference type="Pfam" id="PF00361">
    <property type="entry name" value="Proton_antipo_M"/>
    <property type="match status" value="1"/>
</dbReference>
<dbReference type="PANTHER" id="PTHR43507:SF1">
    <property type="entry name" value="NADH-UBIQUINONE OXIDOREDUCTASE CHAIN 4"/>
    <property type="match status" value="1"/>
</dbReference>
<feature type="domain" description="NADH:ubiquinone oxidoreductase chain 4 N-terminal" evidence="11">
    <location>
        <begin position="60"/>
        <end position="126"/>
    </location>
</feature>
<protein>
    <submittedName>
        <fullName evidence="12">NADH-quinone oxidoreductase subunit M</fullName>
        <ecNumber evidence="12">1.6.5.9</ecNumber>
    </submittedName>
</protein>
<keyword evidence="7 9" id="KW-0472">Membrane</keyword>
<dbReference type="GO" id="GO:0050136">
    <property type="term" value="F:NADH dehydrogenase (quinone) (non-electrogenic) activity"/>
    <property type="evidence" value="ECO:0007669"/>
    <property type="project" value="UniProtKB-EC"/>
</dbReference>
<evidence type="ECO:0000256" key="3">
    <source>
        <dbReference type="ARBA" id="ARBA00022692"/>
    </source>
</evidence>
<keyword evidence="13" id="KW-1185">Reference proteome</keyword>
<dbReference type="InterPro" id="IPR003918">
    <property type="entry name" value="NADH_UbQ_OxRdtase"/>
</dbReference>
<gene>
    <name evidence="12" type="ORF">ACFOMD_15130</name>
</gene>
<feature type="transmembrane region" description="Helical" evidence="9">
    <location>
        <begin position="237"/>
        <end position="254"/>
    </location>
</feature>
<evidence type="ECO:0000313" key="12">
    <source>
        <dbReference type="EMBL" id="MFC3713908.1"/>
    </source>
</evidence>
<evidence type="ECO:0000256" key="5">
    <source>
        <dbReference type="ARBA" id="ARBA00022989"/>
    </source>
</evidence>
<evidence type="ECO:0000256" key="9">
    <source>
        <dbReference type="SAM" id="Phobius"/>
    </source>
</evidence>
<evidence type="ECO:0000313" key="13">
    <source>
        <dbReference type="Proteomes" id="UP001595615"/>
    </source>
</evidence>
<dbReference type="InterPro" id="IPR000260">
    <property type="entry name" value="NADH4_N"/>
</dbReference>
<feature type="transmembrane region" description="Helical" evidence="9">
    <location>
        <begin position="112"/>
        <end position="130"/>
    </location>
</feature>
<keyword evidence="5 9" id="KW-1133">Transmembrane helix</keyword>
<dbReference type="PANTHER" id="PTHR43507">
    <property type="entry name" value="NADH-UBIQUINONE OXIDOREDUCTASE CHAIN 4"/>
    <property type="match status" value="1"/>
</dbReference>